<organism evidence="1 2">
    <name type="scientific">Mya arenaria</name>
    <name type="common">Soft-shell clam</name>
    <dbReference type="NCBI Taxonomy" id="6604"/>
    <lineage>
        <taxon>Eukaryota</taxon>
        <taxon>Metazoa</taxon>
        <taxon>Spiralia</taxon>
        <taxon>Lophotrochozoa</taxon>
        <taxon>Mollusca</taxon>
        <taxon>Bivalvia</taxon>
        <taxon>Autobranchia</taxon>
        <taxon>Heteroconchia</taxon>
        <taxon>Euheterodonta</taxon>
        <taxon>Imparidentia</taxon>
        <taxon>Neoheterodontei</taxon>
        <taxon>Myida</taxon>
        <taxon>Myoidea</taxon>
        <taxon>Myidae</taxon>
        <taxon>Mya</taxon>
    </lineage>
</organism>
<dbReference type="InterPro" id="IPR036179">
    <property type="entry name" value="Ig-like_dom_sf"/>
</dbReference>
<feature type="non-terminal residue" evidence="1">
    <location>
        <position position="1"/>
    </location>
</feature>
<accession>A0ABY7DUR3</accession>
<dbReference type="Gene3D" id="2.60.40.10">
    <property type="entry name" value="Immunoglobulins"/>
    <property type="match status" value="1"/>
</dbReference>
<dbReference type="SUPFAM" id="SSF48726">
    <property type="entry name" value="Immunoglobulin"/>
    <property type="match status" value="1"/>
</dbReference>
<dbReference type="Proteomes" id="UP001164746">
    <property type="component" value="Chromosome 3"/>
</dbReference>
<keyword evidence="2" id="KW-1185">Reference proteome</keyword>
<protein>
    <recommendedName>
        <fullName evidence="3">Immunoglobulin I-set domain-containing protein</fullName>
    </recommendedName>
</protein>
<dbReference type="InterPro" id="IPR013783">
    <property type="entry name" value="Ig-like_fold"/>
</dbReference>
<dbReference type="EMBL" id="CP111014">
    <property type="protein sequence ID" value="WAQ99838.1"/>
    <property type="molecule type" value="Genomic_DNA"/>
</dbReference>
<sequence length="145" mass="16359">MLMESELRLVNATKVSSEKRSDAIQDKVKDFEEDIRTAPVIISLSKSEKYFYPCIQFKYIRGPAVNLTWLKYGKPFNVGKGSGDNSVNVTSEILNPNIAAEGGRHVVGGCLWFRIHNFHHYGMYTLVATNSFGSSNKSMIYEQKT</sequence>
<reference evidence="1" key="1">
    <citation type="submission" date="2022-11" db="EMBL/GenBank/DDBJ databases">
        <title>Centuries of genome instability and evolution in soft-shell clam transmissible cancer (bioRxiv).</title>
        <authorList>
            <person name="Hart S.F.M."/>
            <person name="Yonemitsu M.A."/>
            <person name="Giersch R.M."/>
            <person name="Beal B.F."/>
            <person name="Arriagada G."/>
            <person name="Davis B.W."/>
            <person name="Ostrander E.A."/>
            <person name="Goff S.P."/>
            <person name="Metzger M.J."/>
        </authorList>
    </citation>
    <scope>NUCLEOTIDE SEQUENCE</scope>
    <source>
        <strain evidence="1">MELC-2E11</strain>
        <tissue evidence="1">Siphon/mantle</tissue>
    </source>
</reference>
<proteinExistence type="predicted"/>
<gene>
    <name evidence="1" type="ORF">MAR_024211</name>
</gene>
<evidence type="ECO:0000313" key="2">
    <source>
        <dbReference type="Proteomes" id="UP001164746"/>
    </source>
</evidence>
<evidence type="ECO:0000313" key="1">
    <source>
        <dbReference type="EMBL" id="WAQ99838.1"/>
    </source>
</evidence>
<evidence type="ECO:0008006" key="3">
    <source>
        <dbReference type="Google" id="ProtNLM"/>
    </source>
</evidence>
<name>A0ABY7DUR3_MYAAR</name>